<dbReference type="VEuPathDB" id="TriTrypDB:TcCLB.506839.60"/>
<dbReference type="VEuPathDB" id="TriTrypDB:C4B63_14g149"/>
<dbReference type="OrthoDB" id="10253954at2759"/>
<feature type="compositionally biased region" description="Basic and acidic residues" evidence="1">
    <location>
        <begin position="479"/>
        <end position="490"/>
    </location>
</feature>
<evidence type="ECO:0000313" key="4">
    <source>
        <dbReference type="EMBL" id="PWU97796.1"/>
    </source>
</evidence>
<feature type="region of interest" description="Disordered" evidence="1">
    <location>
        <begin position="479"/>
        <end position="632"/>
    </location>
</feature>
<dbReference type="VEuPathDB" id="TriTrypDB:TCSYLVIO_004733"/>
<dbReference type="Pfam" id="PF00102">
    <property type="entry name" value="Y_phosphatase"/>
    <property type="match status" value="1"/>
</dbReference>
<proteinExistence type="predicted"/>
<dbReference type="Gene3D" id="3.90.190.10">
    <property type="entry name" value="Protein tyrosine phosphatase superfamily"/>
    <property type="match status" value="1"/>
</dbReference>
<dbReference type="InterPro" id="IPR029021">
    <property type="entry name" value="Prot-tyrosine_phosphatase-like"/>
</dbReference>
<dbReference type="VEuPathDB" id="TriTrypDB:TCDM_02931"/>
<dbReference type="VEuPathDB" id="TriTrypDB:BCY84_11211"/>
<dbReference type="PANTHER" id="PTHR19134">
    <property type="entry name" value="RECEPTOR-TYPE TYROSINE-PROTEIN PHOSPHATASE"/>
    <property type="match status" value="1"/>
</dbReference>
<dbReference type="InterPro" id="IPR000387">
    <property type="entry name" value="Tyr_Pase_dom"/>
</dbReference>
<dbReference type="PROSITE" id="PS50055">
    <property type="entry name" value="TYR_PHOSPHATASE_PTP"/>
    <property type="match status" value="1"/>
</dbReference>
<dbReference type="Proteomes" id="UP000246121">
    <property type="component" value="Unassembled WGS sequence"/>
</dbReference>
<name>A0A2V2VPX4_TRYCR</name>
<dbReference type="InterPro" id="IPR003595">
    <property type="entry name" value="Tyr_Pase_cat"/>
</dbReference>
<dbReference type="VEuPathDB" id="TriTrypDB:C3747_33g183"/>
<evidence type="ECO:0000313" key="5">
    <source>
        <dbReference type="Proteomes" id="UP000246121"/>
    </source>
</evidence>
<feature type="domain" description="Tyrosine-protein phosphatase" evidence="2">
    <location>
        <begin position="31"/>
        <end position="296"/>
    </location>
</feature>
<dbReference type="SUPFAM" id="SSF52799">
    <property type="entry name" value="(Phosphotyrosine protein) phosphatases II"/>
    <property type="match status" value="1"/>
</dbReference>
<dbReference type="PROSITE" id="PS50056">
    <property type="entry name" value="TYR_PHOSPHATASE_2"/>
    <property type="match status" value="1"/>
</dbReference>
<feature type="compositionally biased region" description="Polar residues" evidence="1">
    <location>
        <begin position="321"/>
        <end position="341"/>
    </location>
</feature>
<dbReference type="InterPro" id="IPR000242">
    <property type="entry name" value="PTP_cat"/>
</dbReference>
<dbReference type="InterPro" id="IPR016130">
    <property type="entry name" value="Tyr_Pase_AS"/>
</dbReference>
<protein>
    <submittedName>
        <fullName evidence="4">Putative tyrosine specific protein phosphatase</fullName>
    </submittedName>
</protein>
<feature type="domain" description="Tyrosine specific protein phosphatases" evidence="3">
    <location>
        <begin position="212"/>
        <end position="287"/>
    </location>
</feature>
<dbReference type="PROSITE" id="PS00383">
    <property type="entry name" value="TYR_PHOSPHATASE_1"/>
    <property type="match status" value="1"/>
</dbReference>
<dbReference type="PRINTS" id="PR00700">
    <property type="entry name" value="PRTYPHPHTASE"/>
</dbReference>
<reference evidence="4 5" key="1">
    <citation type="journal article" date="2018" name="Microb. Genom.">
        <title>Expanding an expanded genome: long-read sequencing of Trypanosoma cruzi.</title>
        <authorList>
            <person name="Berna L."/>
            <person name="Rodriguez M."/>
            <person name="Chiribao M.L."/>
            <person name="Parodi-Talice A."/>
            <person name="Pita S."/>
            <person name="Rijo G."/>
            <person name="Alvarez-Valin F."/>
            <person name="Robello C."/>
        </authorList>
    </citation>
    <scope>NUCLEOTIDE SEQUENCE [LARGE SCALE GENOMIC DNA]</scope>
    <source>
        <strain evidence="4 5">Dm28c</strain>
    </source>
</reference>
<dbReference type="EMBL" id="PRFA01000014">
    <property type="protein sequence ID" value="PWU97796.1"/>
    <property type="molecule type" value="Genomic_DNA"/>
</dbReference>
<feature type="compositionally biased region" description="Polar residues" evidence="1">
    <location>
        <begin position="533"/>
        <end position="545"/>
    </location>
</feature>
<dbReference type="PANTHER" id="PTHR19134:SF449">
    <property type="entry name" value="TYROSINE-PROTEIN PHOSPHATASE 1"/>
    <property type="match status" value="1"/>
</dbReference>
<dbReference type="SMART" id="SM00404">
    <property type="entry name" value="PTPc_motif"/>
    <property type="match status" value="1"/>
</dbReference>
<dbReference type="VEuPathDB" id="TriTrypDB:TcCL_ESM10063"/>
<dbReference type="VEuPathDB" id="TriTrypDB:Tc_MARK_3518"/>
<sequence>MSREQRKIATAFLEQLRQLSKRHPGNNRDGFDEEMDELRAVDHRVRSNVDEFYTASLATSVAKNRFTEVRANEGTRVRLRSLVEENQESYINANYVDGRALFYVPFTYIATQAPLQNTIFDFWRMVFENDVVFVVMLCGEVEDGKAKSEMYWPKENGVLDLGILQISSIGERRLSDLVFRSFILHNANGEEHQVYHMQYIGWPDQGIPDTSAPLMEIIQTMGKSELSVQTPIVVHCSGGIGRTGVFIALHVALAQFQLERKDIDIKRIVHILKLSRTGMVQRKDQYVFLYYSVQREMDRMIMSAEKGVSLLELLRRRESTASRQTAPRPVTNTTPQSPVFSSQAAWTTTKVPQQFATPIPTQAYPHHQSQGREIGPMPRRNFPYASPHSFSAITEGEQRLLEDYLKRQTPSSQQLVALPRDPVLKLGKETTTKKVPNMSVLVTQKESLTGIPNSTPNTEALQEQLQHWQWRNREMRFSTDRVERREREAATRQAPEAGTKNVSAPSKRPSEEKPSKMEVLVEPSPAPEEVQNPFASTRGASTFSERSAPPVSIIITPQEAGTARNSDPTFHAGSGNSPTNGSYSVGNESEQHGHSVATPEKATALTAATAPPATTEAKPATAPGDPAEEAEASRFDRLGEALADFETLGPFPRRPRTHIIAKEEFDRL</sequence>
<feature type="compositionally biased region" description="Low complexity" evidence="1">
    <location>
        <begin position="597"/>
        <end position="623"/>
    </location>
</feature>
<evidence type="ECO:0000259" key="3">
    <source>
        <dbReference type="PROSITE" id="PS50056"/>
    </source>
</evidence>
<feature type="region of interest" description="Disordered" evidence="1">
    <location>
        <begin position="319"/>
        <end position="341"/>
    </location>
</feature>
<accession>A0A2V2VPX4</accession>
<dbReference type="VEuPathDB" id="TriTrypDB:ECC02_000561"/>
<comment type="caution">
    <text evidence="4">The sequence shown here is derived from an EMBL/GenBank/DDBJ whole genome shotgun (WGS) entry which is preliminary data.</text>
</comment>
<dbReference type="GO" id="GO:0004725">
    <property type="term" value="F:protein tyrosine phosphatase activity"/>
    <property type="evidence" value="ECO:0007669"/>
    <property type="project" value="InterPro"/>
</dbReference>
<dbReference type="InterPro" id="IPR050348">
    <property type="entry name" value="Protein-Tyr_Phosphatase"/>
</dbReference>
<dbReference type="VEuPathDB" id="TriTrypDB:TcCLB.508717.10"/>
<dbReference type="VEuPathDB" id="TriTrypDB:TcG_00482"/>
<organism evidence="4 5">
    <name type="scientific">Trypanosoma cruzi</name>
    <dbReference type="NCBI Taxonomy" id="5693"/>
    <lineage>
        <taxon>Eukaryota</taxon>
        <taxon>Discoba</taxon>
        <taxon>Euglenozoa</taxon>
        <taxon>Kinetoplastea</taxon>
        <taxon>Metakinetoplastina</taxon>
        <taxon>Trypanosomatida</taxon>
        <taxon>Trypanosomatidae</taxon>
        <taxon>Trypanosoma</taxon>
        <taxon>Schizotrypanum</taxon>
    </lineage>
</organism>
<dbReference type="VEuPathDB" id="TriTrypDB:TcBrA4_0013770"/>
<dbReference type="AlphaFoldDB" id="A0A2V2VPX4"/>
<feature type="compositionally biased region" description="Polar residues" evidence="1">
    <location>
        <begin position="563"/>
        <end position="588"/>
    </location>
</feature>
<evidence type="ECO:0000259" key="2">
    <source>
        <dbReference type="PROSITE" id="PS50055"/>
    </source>
</evidence>
<dbReference type="SMART" id="SM00194">
    <property type="entry name" value="PTPc"/>
    <property type="match status" value="1"/>
</dbReference>
<dbReference type="CDD" id="cd00047">
    <property type="entry name" value="PTPc"/>
    <property type="match status" value="1"/>
</dbReference>
<evidence type="ECO:0000256" key="1">
    <source>
        <dbReference type="SAM" id="MobiDB-lite"/>
    </source>
</evidence>
<gene>
    <name evidence="4" type="ORF">C4B63_14g149</name>
</gene>